<comment type="caution">
    <text evidence="1">The sequence shown here is derived from an EMBL/GenBank/DDBJ whole genome shotgun (WGS) entry which is preliminary data.</text>
</comment>
<proteinExistence type="predicted"/>
<gene>
    <name evidence="1" type="ORF">DPEC_G00299770</name>
</gene>
<reference evidence="1" key="1">
    <citation type="submission" date="2021-05" db="EMBL/GenBank/DDBJ databases">
        <authorList>
            <person name="Pan Q."/>
            <person name="Jouanno E."/>
            <person name="Zahm M."/>
            <person name="Klopp C."/>
            <person name="Cabau C."/>
            <person name="Louis A."/>
            <person name="Berthelot C."/>
            <person name="Parey E."/>
            <person name="Roest Crollius H."/>
            <person name="Montfort J."/>
            <person name="Robinson-Rechavi M."/>
            <person name="Bouchez O."/>
            <person name="Lampietro C."/>
            <person name="Lopez Roques C."/>
            <person name="Donnadieu C."/>
            <person name="Postlethwait J."/>
            <person name="Bobe J."/>
            <person name="Dillon D."/>
            <person name="Chandos A."/>
            <person name="von Hippel F."/>
            <person name="Guiguen Y."/>
        </authorList>
    </citation>
    <scope>NUCLEOTIDE SEQUENCE</scope>
    <source>
        <strain evidence="1">YG-Jan2019</strain>
    </source>
</reference>
<dbReference type="EMBL" id="CM055755">
    <property type="protein sequence ID" value="KAJ7990387.1"/>
    <property type="molecule type" value="Genomic_DNA"/>
</dbReference>
<keyword evidence="2" id="KW-1185">Reference proteome</keyword>
<evidence type="ECO:0000313" key="2">
    <source>
        <dbReference type="Proteomes" id="UP001157502"/>
    </source>
</evidence>
<organism evidence="1 2">
    <name type="scientific">Dallia pectoralis</name>
    <name type="common">Alaska blackfish</name>
    <dbReference type="NCBI Taxonomy" id="75939"/>
    <lineage>
        <taxon>Eukaryota</taxon>
        <taxon>Metazoa</taxon>
        <taxon>Chordata</taxon>
        <taxon>Craniata</taxon>
        <taxon>Vertebrata</taxon>
        <taxon>Euteleostomi</taxon>
        <taxon>Actinopterygii</taxon>
        <taxon>Neopterygii</taxon>
        <taxon>Teleostei</taxon>
        <taxon>Protacanthopterygii</taxon>
        <taxon>Esociformes</taxon>
        <taxon>Umbridae</taxon>
        <taxon>Dallia</taxon>
    </lineage>
</organism>
<name>A0ACC2FGD4_DALPE</name>
<sequence>MSVIRKISKRLSSKKKSTPVNTTQDEVIAKLGLKAYLNAPLDLTVMLDINTWSLENHPPPRTKNLPRAFLRRLWLLSPQARSTRCQPPAESPMDAPQGEIIPSLIGGDSQCLVNPLDMVVAVYRSANSFLQLEMSARMVQRQFAVPLLLPAITPDQSVCFLLWSLRGVVGQWRPHSLAENSGISQGGLVSTAMPLISCVKLGHCSVSKSQVLSHLVGRPQNSSECFLHRGMEGGQLPRRLADGLVELCWCLPCGDRDVFPEPVAIANLRGDGTRQEKQVSFLCRVSSVIIVFCGNLGEKERQLLASLEGRAKRVILIDLCRGQEESEKNEVEMLNHGLNLPEESVLSGRCVREEELANQLSKTLNHLLPDRLTYVTIEDAASIAEELGLMVDENAMCKKALAQVEEVLTGIENGANHYRALNLPLQGAFWSRLAEVEKVETRQKDMGEKHFLRELGLVFELTNQRPGSGTHNVLRLPSVAADLLLYGVPLEILDGDASNMPCSWVGCVMAEFNRRLPFGTKVRVLTSLGIHNARNSEMLSALFGVQFPSRSTGNTRGAYLLALGLPDNLKEDMQCDFLLMIDVEGLRSTGLSVEQDNLKHDNEMAAMVSGLSDVILQNMPPDGETEIHSTLPVIVNALLRTRGSGAFPISQLLTQGVGLNSKLLSLQIQRVTQVLEAVAETSPGVIESESSLETVSSSIPCLIGPWQNNSLSVSVDEEYSSTILQVKQDLLGALKRSATKSKAASVPEFIERLCTVWKTVKGATFPFEFGETEVGEAFCIMCTELSQWEKNLLEHMDVWFMGTLGRFVAGKAATLEKGCDPLDQLNKEAITEVKVEVEKIRSTLEDNLKKDDLHIRFIEKFKPNFFNSLNAIQKRATSKILEKLQTATEDHYFSTTLMSFTSVLNANTEVTLHRLIESSKLNKCLLNDKQLEEEFDSVWSESLSTTEFRTSEKEDITACVIQKLKENLNDRGLHKHMQKLNAIGQEIPSSFTVNDEHFGYRSRLKHMLEVNNRLQMLQAHRLATKITDEYNNFVRTKSALAADFSASYITDALEIVDKALKTKTMDIRSAFEVDLKVYLCSHACRDFQVIHDQYARDGEFLVYLNGKKDGFKVDFIYQFRKRDQAQRVAGAFTTMVLRPSALDYIYRPLGLWIKETVTMDDSQRYLSPRAFKRCVLEELIREDSFESFLEYLLSYESFSLKRIRKKVEECLAGTTAMNEQREQRLGEIIGKMASAVSLTSHGESRVLSDISLLLEKVCLNLEADGEVTVNKDSMECPLFHITTDWARFVTCLLESLAEMRLALSQQFSKDREVSEVLRTLPVKPQNSLFSGVRGCEKRCPFCKAPCEAGASHHEVHSALLHRPKGLLSYTRDDSGSLSHHTCPSDMARDSLFQNQDTDAQPRPYRDYRSLYPDWHITPEDPSAQTVSAYWRYVLVRFNSRFAHEYQREPAVLPGEWHLITQEEALESLKKAFPVEA</sequence>
<accession>A0ACC2FGD4</accession>
<dbReference type="Proteomes" id="UP001157502">
    <property type="component" value="Chromosome 28"/>
</dbReference>
<protein>
    <submittedName>
        <fullName evidence="1">Uncharacterized protein</fullName>
    </submittedName>
</protein>
<evidence type="ECO:0000313" key="1">
    <source>
        <dbReference type="EMBL" id="KAJ7990387.1"/>
    </source>
</evidence>